<dbReference type="Gene3D" id="3.30.420.10">
    <property type="entry name" value="Ribonuclease H-like superfamily/Ribonuclease H"/>
    <property type="match status" value="1"/>
</dbReference>
<evidence type="ECO:0000256" key="11">
    <source>
        <dbReference type="ARBA" id="ARBA00022932"/>
    </source>
</evidence>
<evidence type="ECO:0000256" key="8">
    <source>
        <dbReference type="ARBA" id="ARBA00022884"/>
    </source>
</evidence>
<evidence type="ECO:0000259" key="16">
    <source>
        <dbReference type="PROSITE" id="PS50994"/>
    </source>
</evidence>
<comment type="catalytic activity">
    <reaction evidence="15">
        <text>DNA(n) + a 2'-deoxyribonucleoside 5'-triphosphate = DNA(n+1) + diphosphate</text>
        <dbReference type="Rhea" id="RHEA:22508"/>
        <dbReference type="Rhea" id="RHEA-COMP:17339"/>
        <dbReference type="Rhea" id="RHEA-COMP:17340"/>
        <dbReference type="ChEBI" id="CHEBI:33019"/>
        <dbReference type="ChEBI" id="CHEBI:61560"/>
        <dbReference type="ChEBI" id="CHEBI:173112"/>
        <dbReference type="EC" id="2.7.7.7"/>
    </reaction>
</comment>
<dbReference type="InterPro" id="IPR012337">
    <property type="entry name" value="RNaseH-like_sf"/>
</dbReference>
<keyword evidence="1" id="KW-0815">Transposition</keyword>
<evidence type="ECO:0000313" key="17">
    <source>
        <dbReference type="EMBL" id="RXW19424.1"/>
    </source>
</evidence>
<comment type="caution">
    <text evidence="17">The sequence shown here is derived from an EMBL/GenBank/DDBJ whole genome shotgun (WGS) entry which is preliminary data.</text>
</comment>
<keyword evidence="3" id="KW-0540">Nuclease</keyword>
<dbReference type="GO" id="GO:0032196">
    <property type="term" value="P:transposition"/>
    <property type="evidence" value="ECO:0007669"/>
    <property type="project" value="UniProtKB-KW"/>
</dbReference>
<dbReference type="PROSITE" id="PS50994">
    <property type="entry name" value="INTEGRASE"/>
    <property type="match status" value="1"/>
</dbReference>
<dbReference type="InterPro" id="IPR013103">
    <property type="entry name" value="RVT_2"/>
</dbReference>
<keyword evidence="7" id="KW-0460">Magnesium</keyword>
<evidence type="ECO:0000256" key="12">
    <source>
        <dbReference type="ARBA" id="ARBA00023172"/>
    </source>
</evidence>
<evidence type="ECO:0000256" key="1">
    <source>
        <dbReference type="ARBA" id="ARBA00022578"/>
    </source>
</evidence>
<keyword evidence="11" id="KW-0239">DNA-directed DNA polymerase</keyword>
<dbReference type="InterPro" id="IPR043502">
    <property type="entry name" value="DNA/RNA_pol_sf"/>
</dbReference>
<dbReference type="EMBL" id="SDEE01000203">
    <property type="protein sequence ID" value="RXW19424.1"/>
    <property type="molecule type" value="Genomic_DNA"/>
</dbReference>
<dbReference type="GO" id="GO:0003887">
    <property type="term" value="F:DNA-directed DNA polymerase activity"/>
    <property type="evidence" value="ECO:0007669"/>
    <property type="project" value="UniProtKB-KW"/>
</dbReference>
<dbReference type="InterPro" id="IPR001584">
    <property type="entry name" value="Integrase_cat-core"/>
</dbReference>
<keyword evidence="6" id="KW-0378">Hydrolase</keyword>
<dbReference type="GO" id="GO:0006310">
    <property type="term" value="P:DNA recombination"/>
    <property type="evidence" value="ECO:0007669"/>
    <property type="project" value="UniProtKB-KW"/>
</dbReference>
<dbReference type="SUPFAM" id="SSF56672">
    <property type="entry name" value="DNA/RNA polymerases"/>
    <property type="match status" value="1"/>
</dbReference>
<evidence type="ECO:0000256" key="10">
    <source>
        <dbReference type="ARBA" id="ARBA00022918"/>
    </source>
</evidence>
<dbReference type="GO" id="GO:0003964">
    <property type="term" value="F:RNA-directed DNA polymerase activity"/>
    <property type="evidence" value="ECO:0007669"/>
    <property type="project" value="UniProtKB-KW"/>
</dbReference>
<dbReference type="GO" id="GO:0003723">
    <property type="term" value="F:RNA binding"/>
    <property type="evidence" value="ECO:0007669"/>
    <property type="project" value="UniProtKB-KW"/>
</dbReference>
<feature type="domain" description="Integrase catalytic" evidence="16">
    <location>
        <begin position="29"/>
        <end position="214"/>
    </location>
</feature>
<comment type="catalytic activity">
    <reaction evidence="14">
        <text>DNA(n) + a 2'-deoxyribonucleoside 5'-triphosphate = DNA(n+1) + diphosphate</text>
        <dbReference type="Rhea" id="RHEA:22508"/>
        <dbReference type="Rhea" id="RHEA-COMP:17339"/>
        <dbReference type="Rhea" id="RHEA-COMP:17340"/>
        <dbReference type="ChEBI" id="CHEBI:33019"/>
        <dbReference type="ChEBI" id="CHEBI:61560"/>
        <dbReference type="ChEBI" id="CHEBI:173112"/>
        <dbReference type="EC" id="2.7.7.49"/>
    </reaction>
</comment>
<reference evidence="17 18" key="1">
    <citation type="submission" date="2019-01" db="EMBL/GenBank/DDBJ databases">
        <title>Draft genome sequence of Psathyrella aberdarensis IHI B618.</title>
        <authorList>
            <person name="Buettner E."/>
            <person name="Kellner H."/>
        </authorList>
    </citation>
    <scope>NUCLEOTIDE SEQUENCE [LARGE SCALE GENOMIC DNA]</scope>
    <source>
        <strain evidence="17 18">IHI B618</strain>
    </source>
</reference>
<dbReference type="GO" id="GO:0004519">
    <property type="term" value="F:endonuclease activity"/>
    <property type="evidence" value="ECO:0007669"/>
    <property type="project" value="UniProtKB-KW"/>
</dbReference>
<dbReference type="STRING" id="2316362.A0A4Q2DKM6"/>
<keyword evidence="10" id="KW-0695">RNA-directed DNA polymerase</keyword>
<dbReference type="InterPro" id="IPR036397">
    <property type="entry name" value="RNaseH_sf"/>
</dbReference>
<evidence type="ECO:0000256" key="3">
    <source>
        <dbReference type="ARBA" id="ARBA00022722"/>
    </source>
</evidence>
<dbReference type="Proteomes" id="UP000290288">
    <property type="component" value="Unassembled WGS sequence"/>
</dbReference>
<evidence type="ECO:0000256" key="6">
    <source>
        <dbReference type="ARBA" id="ARBA00022801"/>
    </source>
</evidence>
<keyword evidence="8" id="KW-0694">RNA-binding</keyword>
<keyword evidence="9" id="KW-0229">DNA integration</keyword>
<protein>
    <recommendedName>
        <fullName evidence="16">Integrase catalytic domain-containing protein</fullName>
    </recommendedName>
</protein>
<sequence>MLEGRYASGIESEGEFLHDICPPCVIGKGACQPVQSSGHRASRLLELLHADICGPWPVSSRSGEYKGRNYFFIIILDDYSNYGHTALLRDRSGAGIVAVFKEVKARWENRTGEKVKSIRMDGAKELNEGVLDEFLKEFGADTQETAPYAHHQNGKAERYVRTIEDGSAAILAGANLPASFWGDASLTCQWLRNRVHTSTLPNGVTPYEMMHGQKPDLSSLRVFGCIGYAAIPPEKRRKGSNRREAVIFVGYQRGRKGWWCVTPTGSYKFVYDVIFDEGTMGRLQREVTAIPKMVGNPEDGGVQLRRSERIRALKEPVRVTQRKVPAVSMFLNLDQGVQDMVSLELLTEMLDCGGVRVDVSFASFENEVLQEAFLATRDDPGRLDRTYATDLSRAPKSLREVEKRSDGQKWRVAMDKEMENLRSIGALEKCYLPDGEKAIGTQWVFAFKYNPDGSIREGDEKGRIVARGDFQRPGSYGRTDSPVARAQSTRVVVAWAVVNDFELFSFDIKAAFLHAGLSEDVYIKQIAGYPESDPKIVYKLKRALYGLKQSAYEFYKLFKEHLITIGLECCHLDRAVFVGVWKKSPHLSVPMPSNGKALILIVPVHVDDGLAATNSSPLYRWFVLEMGKYIEVKDLGPVSLHLGVRYIRDREKKKLWMSQKSYIEDLLQRFGMSKCTPSSVPLHHPLNALPPLDPKSLPGVRDVDVRPQFLELVGSLGWLANTGRPDLANATMALSQMNANPTREHLLAAKGVLRYLAGARDLALQYPVDAAPDSITRDPSLVRMETCGLSDADWASDGSDRKSVSGYAFYYGNCLVSWSASKQRAVALSSTEAEFYALAHSMREAMWLKMFIKSLWLPCPDPFPIFADNQSTIALINNETVSSRSKHIDVRYHFIRDQVNNLKNFVLNWVPTQDNTADIFTKPLAATLFAHHRRFLGLVPCP</sequence>
<evidence type="ECO:0000256" key="14">
    <source>
        <dbReference type="ARBA" id="ARBA00048173"/>
    </source>
</evidence>
<evidence type="ECO:0000256" key="2">
    <source>
        <dbReference type="ARBA" id="ARBA00022695"/>
    </source>
</evidence>
<keyword evidence="12" id="KW-0233">DNA recombination</keyword>
<dbReference type="SUPFAM" id="SSF53098">
    <property type="entry name" value="Ribonuclease H-like"/>
    <property type="match status" value="1"/>
</dbReference>
<evidence type="ECO:0000256" key="13">
    <source>
        <dbReference type="ARBA" id="ARBA00023268"/>
    </source>
</evidence>
<dbReference type="OrthoDB" id="3243429at2759"/>
<dbReference type="InterPro" id="IPR057670">
    <property type="entry name" value="SH3_retrovirus"/>
</dbReference>
<evidence type="ECO:0000256" key="9">
    <source>
        <dbReference type="ARBA" id="ARBA00022908"/>
    </source>
</evidence>
<keyword evidence="11" id="KW-0808">Transferase</keyword>
<keyword evidence="5" id="KW-0255">Endonuclease</keyword>
<dbReference type="GO" id="GO:0016787">
    <property type="term" value="F:hydrolase activity"/>
    <property type="evidence" value="ECO:0007669"/>
    <property type="project" value="UniProtKB-KW"/>
</dbReference>
<dbReference type="AlphaFoldDB" id="A0A4Q2DKM6"/>
<dbReference type="GO" id="GO:0005634">
    <property type="term" value="C:nucleus"/>
    <property type="evidence" value="ECO:0007669"/>
    <property type="project" value="UniProtKB-ARBA"/>
</dbReference>
<evidence type="ECO:0000256" key="15">
    <source>
        <dbReference type="ARBA" id="ARBA00049244"/>
    </source>
</evidence>
<evidence type="ECO:0000256" key="7">
    <source>
        <dbReference type="ARBA" id="ARBA00022842"/>
    </source>
</evidence>
<evidence type="ECO:0000256" key="5">
    <source>
        <dbReference type="ARBA" id="ARBA00022759"/>
    </source>
</evidence>
<dbReference type="InterPro" id="IPR039537">
    <property type="entry name" value="Retrotran_Ty1/copia-like"/>
</dbReference>
<dbReference type="Pfam" id="PF25597">
    <property type="entry name" value="SH3_retrovirus"/>
    <property type="match status" value="1"/>
</dbReference>
<organism evidence="17 18">
    <name type="scientific">Candolleomyces aberdarensis</name>
    <dbReference type="NCBI Taxonomy" id="2316362"/>
    <lineage>
        <taxon>Eukaryota</taxon>
        <taxon>Fungi</taxon>
        <taxon>Dikarya</taxon>
        <taxon>Basidiomycota</taxon>
        <taxon>Agaricomycotina</taxon>
        <taxon>Agaricomycetes</taxon>
        <taxon>Agaricomycetidae</taxon>
        <taxon>Agaricales</taxon>
        <taxon>Agaricineae</taxon>
        <taxon>Psathyrellaceae</taxon>
        <taxon>Candolleomyces</taxon>
    </lineage>
</organism>
<keyword evidence="18" id="KW-1185">Reference proteome</keyword>
<evidence type="ECO:0000313" key="18">
    <source>
        <dbReference type="Proteomes" id="UP000290288"/>
    </source>
</evidence>
<gene>
    <name evidence="17" type="ORF">EST38_g6427</name>
</gene>
<evidence type="ECO:0000256" key="4">
    <source>
        <dbReference type="ARBA" id="ARBA00022723"/>
    </source>
</evidence>
<dbReference type="CDD" id="cd09272">
    <property type="entry name" value="RNase_HI_RT_Ty1"/>
    <property type="match status" value="1"/>
</dbReference>
<dbReference type="PANTHER" id="PTHR42648:SF11">
    <property type="entry name" value="TRANSPOSON TY4-P GAG-POL POLYPROTEIN"/>
    <property type="match status" value="1"/>
</dbReference>
<dbReference type="GO" id="GO:0015074">
    <property type="term" value="P:DNA integration"/>
    <property type="evidence" value="ECO:0007669"/>
    <property type="project" value="UniProtKB-KW"/>
</dbReference>
<name>A0A4Q2DKM6_9AGAR</name>
<keyword evidence="2" id="KW-0548">Nucleotidyltransferase</keyword>
<keyword evidence="4" id="KW-0479">Metal-binding</keyword>
<dbReference type="GO" id="GO:0046872">
    <property type="term" value="F:metal ion binding"/>
    <property type="evidence" value="ECO:0007669"/>
    <property type="project" value="UniProtKB-KW"/>
</dbReference>
<proteinExistence type="predicted"/>
<dbReference type="PANTHER" id="PTHR42648">
    <property type="entry name" value="TRANSPOSASE, PUTATIVE-RELATED"/>
    <property type="match status" value="1"/>
</dbReference>
<dbReference type="Pfam" id="PF07727">
    <property type="entry name" value="RVT_2"/>
    <property type="match status" value="1"/>
</dbReference>
<accession>A0A4Q2DKM6</accession>
<keyword evidence="13" id="KW-0511">Multifunctional enzyme</keyword>